<dbReference type="Proteomes" id="UP001596496">
    <property type="component" value="Unassembled WGS sequence"/>
</dbReference>
<keyword evidence="4" id="KW-1185">Reference proteome</keyword>
<dbReference type="InterPro" id="IPR012338">
    <property type="entry name" value="Beta-lactam/transpept-like"/>
</dbReference>
<dbReference type="PANTHER" id="PTHR46825:SF7">
    <property type="entry name" value="D-ALANYL-D-ALANINE CARBOXYPEPTIDASE"/>
    <property type="match status" value="1"/>
</dbReference>
<dbReference type="PANTHER" id="PTHR46825">
    <property type="entry name" value="D-ALANYL-D-ALANINE-CARBOXYPEPTIDASE/ENDOPEPTIDASE AMPH"/>
    <property type="match status" value="1"/>
</dbReference>
<keyword evidence="1" id="KW-0732">Signal</keyword>
<feature type="chain" id="PRO_5047186691" evidence="1">
    <location>
        <begin position="21"/>
        <end position="403"/>
    </location>
</feature>
<dbReference type="InterPro" id="IPR050491">
    <property type="entry name" value="AmpC-like"/>
</dbReference>
<dbReference type="InterPro" id="IPR001466">
    <property type="entry name" value="Beta-lactam-related"/>
</dbReference>
<dbReference type="EC" id="3.-.-.-" evidence="3"/>
<keyword evidence="3" id="KW-0378">Hydrolase</keyword>
<evidence type="ECO:0000259" key="2">
    <source>
        <dbReference type="Pfam" id="PF00144"/>
    </source>
</evidence>
<dbReference type="SUPFAM" id="SSF56601">
    <property type="entry name" value="beta-lactamase/transpeptidase-like"/>
    <property type="match status" value="1"/>
</dbReference>
<dbReference type="RefSeq" id="WP_380824207.1">
    <property type="nucleotide sequence ID" value="NZ_JBHTCG010000002.1"/>
</dbReference>
<reference evidence="4" key="1">
    <citation type="journal article" date="2019" name="Int. J. Syst. Evol. Microbiol.">
        <title>The Global Catalogue of Microorganisms (GCM) 10K type strain sequencing project: providing services to taxonomists for standard genome sequencing and annotation.</title>
        <authorList>
            <consortium name="The Broad Institute Genomics Platform"/>
            <consortium name="The Broad Institute Genome Sequencing Center for Infectious Disease"/>
            <person name="Wu L."/>
            <person name="Ma J."/>
        </authorList>
    </citation>
    <scope>NUCLEOTIDE SEQUENCE [LARGE SCALE GENOMIC DNA]</scope>
    <source>
        <strain evidence="4">CECT 7649</strain>
    </source>
</reference>
<dbReference type="GO" id="GO:0016787">
    <property type="term" value="F:hydrolase activity"/>
    <property type="evidence" value="ECO:0007669"/>
    <property type="project" value="UniProtKB-KW"/>
</dbReference>
<dbReference type="Pfam" id="PF00144">
    <property type="entry name" value="Beta-lactamase"/>
    <property type="match status" value="1"/>
</dbReference>
<evidence type="ECO:0000256" key="1">
    <source>
        <dbReference type="SAM" id="SignalP"/>
    </source>
</evidence>
<feature type="signal peptide" evidence="1">
    <location>
        <begin position="1"/>
        <end position="20"/>
    </location>
</feature>
<comment type="caution">
    <text evidence="3">The sequence shown here is derived from an EMBL/GenBank/DDBJ whole genome shotgun (WGS) entry which is preliminary data.</text>
</comment>
<evidence type="ECO:0000313" key="4">
    <source>
        <dbReference type="Proteomes" id="UP001596496"/>
    </source>
</evidence>
<gene>
    <name evidence="3" type="ORF">ACFQSB_03635</name>
</gene>
<dbReference type="Gene3D" id="3.40.710.10">
    <property type="entry name" value="DD-peptidase/beta-lactamase superfamily"/>
    <property type="match status" value="1"/>
</dbReference>
<name>A0ABW2NZJ0_9ACTN</name>
<dbReference type="EMBL" id="JBHTCG010000002">
    <property type="protein sequence ID" value="MFC7381285.1"/>
    <property type="molecule type" value="Genomic_DNA"/>
</dbReference>
<proteinExistence type="predicted"/>
<feature type="domain" description="Beta-lactamase-related" evidence="2">
    <location>
        <begin position="44"/>
        <end position="346"/>
    </location>
</feature>
<sequence length="403" mass="43190">MLTRATRVRLGLLIAGTTVANIAMMTPSPSSASAAAATHEHAALQRLLDRAVAVGGVPGILAEVRDGGRRWSGTAGVADTATGRARRARDRYRIGSTTKTFVATVMLQLVAEHRVSLDDTVDRWLPGVVRGNGHDGGAITVRRLLDHTSGIFNYTDDQAALSRYPSPTPEQLLDIAMSHPPAFVPGTSWAYSNTNYILAGLIIERASGGTLADEIATRIARPLRLAGTYLPRGADPVIHGPHSQHYTKKFQTGPDAVIYDATEMDTSLFWATGAMISTAGDLNRFFRALLSGRLLPAAQQREMFTMVPTKDWIAGSAYGLGISSVTLSCGTTVWGMGGALFGSFSYTYGTRDGEHMLAINVNGDWTDGGWEDPIGIFTDALEVEFRPGDSRAPRRSMEPADPA</sequence>
<accession>A0ABW2NZJ0</accession>
<organism evidence="3 4">
    <name type="scientific">Sphaerisporangium rhizosphaerae</name>
    <dbReference type="NCBI Taxonomy" id="2269375"/>
    <lineage>
        <taxon>Bacteria</taxon>
        <taxon>Bacillati</taxon>
        <taxon>Actinomycetota</taxon>
        <taxon>Actinomycetes</taxon>
        <taxon>Streptosporangiales</taxon>
        <taxon>Streptosporangiaceae</taxon>
        <taxon>Sphaerisporangium</taxon>
    </lineage>
</organism>
<protein>
    <submittedName>
        <fullName evidence="3">Serine hydrolase domain-containing protein</fullName>
        <ecNumber evidence="3">3.-.-.-</ecNumber>
    </submittedName>
</protein>
<evidence type="ECO:0000313" key="3">
    <source>
        <dbReference type="EMBL" id="MFC7381285.1"/>
    </source>
</evidence>